<dbReference type="PANTHER" id="PTHR33567">
    <property type="entry name" value="CHROMATE ION TRANSPORTER (EUROFUNG)"/>
    <property type="match status" value="1"/>
</dbReference>
<protein>
    <submittedName>
        <fullName evidence="8">Chromate efflux transporter</fullName>
    </submittedName>
</protein>
<dbReference type="AlphaFoldDB" id="A0A934RPM0"/>
<dbReference type="InterPro" id="IPR003370">
    <property type="entry name" value="Chromate_transpt"/>
</dbReference>
<feature type="transmembrane region" description="Helical" evidence="7">
    <location>
        <begin position="154"/>
        <end position="185"/>
    </location>
</feature>
<reference evidence="8" key="1">
    <citation type="submission" date="2021-01" db="EMBL/GenBank/DDBJ databases">
        <title>Modified the classification status of verrucomicrobia.</title>
        <authorList>
            <person name="Feng X."/>
        </authorList>
    </citation>
    <scope>NUCLEOTIDE SEQUENCE</scope>
    <source>
        <strain evidence="8">KCTC 12986</strain>
    </source>
</reference>
<gene>
    <name evidence="8" type="primary">chrA</name>
    <name evidence="8" type="ORF">JIN78_11250</name>
</gene>
<evidence type="ECO:0000313" key="8">
    <source>
        <dbReference type="EMBL" id="MBK1834638.1"/>
    </source>
</evidence>
<name>A0A934RPM0_9BACT</name>
<evidence type="ECO:0000313" key="9">
    <source>
        <dbReference type="Proteomes" id="UP000604083"/>
    </source>
</evidence>
<dbReference type="RefSeq" id="WP_200392073.1">
    <property type="nucleotide sequence ID" value="NZ_JAENIO010000028.1"/>
</dbReference>
<keyword evidence="4 7" id="KW-0812">Transmembrane</keyword>
<evidence type="ECO:0000256" key="4">
    <source>
        <dbReference type="ARBA" id="ARBA00022692"/>
    </source>
</evidence>
<comment type="caution">
    <text evidence="8">The sequence shown here is derived from an EMBL/GenBank/DDBJ whole genome shotgun (WGS) entry which is preliminary data.</text>
</comment>
<dbReference type="InterPro" id="IPR014047">
    <property type="entry name" value="Chr_Tranpt_l_chain"/>
</dbReference>
<feature type="transmembrane region" description="Helical" evidence="7">
    <location>
        <begin position="258"/>
        <end position="278"/>
    </location>
</feature>
<dbReference type="GO" id="GO:0005886">
    <property type="term" value="C:plasma membrane"/>
    <property type="evidence" value="ECO:0007669"/>
    <property type="project" value="UniProtKB-SubCell"/>
</dbReference>
<dbReference type="Proteomes" id="UP000604083">
    <property type="component" value="Unassembled WGS sequence"/>
</dbReference>
<evidence type="ECO:0000256" key="6">
    <source>
        <dbReference type="ARBA" id="ARBA00023136"/>
    </source>
</evidence>
<organism evidence="8 9">
    <name type="scientific">Roseibacillus ishigakijimensis</name>
    <dbReference type="NCBI Taxonomy" id="454146"/>
    <lineage>
        <taxon>Bacteria</taxon>
        <taxon>Pseudomonadati</taxon>
        <taxon>Verrucomicrobiota</taxon>
        <taxon>Verrucomicrobiia</taxon>
        <taxon>Verrucomicrobiales</taxon>
        <taxon>Verrucomicrobiaceae</taxon>
        <taxon>Roseibacillus</taxon>
    </lineage>
</organism>
<evidence type="ECO:0000256" key="7">
    <source>
        <dbReference type="SAM" id="Phobius"/>
    </source>
</evidence>
<dbReference type="NCBIfam" id="TIGR00937">
    <property type="entry name" value="2A51"/>
    <property type="match status" value="1"/>
</dbReference>
<feature type="transmembrane region" description="Helical" evidence="7">
    <location>
        <begin position="119"/>
        <end position="142"/>
    </location>
</feature>
<dbReference type="GO" id="GO:0015109">
    <property type="term" value="F:chromate transmembrane transporter activity"/>
    <property type="evidence" value="ECO:0007669"/>
    <property type="project" value="InterPro"/>
</dbReference>
<dbReference type="EMBL" id="JAENIO010000028">
    <property type="protein sequence ID" value="MBK1834638.1"/>
    <property type="molecule type" value="Genomic_DNA"/>
</dbReference>
<feature type="transmembrane region" description="Helical" evidence="7">
    <location>
        <begin position="92"/>
        <end position="113"/>
    </location>
</feature>
<dbReference type="Pfam" id="PF02417">
    <property type="entry name" value="Chromate_transp"/>
    <property type="match status" value="2"/>
</dbReference>
<keyword evidence="9" id="KW-1185">Reference proteome</keyword>
<feature type="transmembrane region" description="Helical" evidence="7">
    <location>
        <begin position="365"/>
        <end position="391"/>
    </location>
</feature>
<evidence type="ECO:0000256" key="3">
    <source>
        <dbReference type="ARBA" id="ARBA00022475"/>
    </source>
</evidence>
<evidence type="ECO:0000256" key="1">
    <source>
        <dbReference type="ARBA" id="ARBA00004651"/>
    </source>
</evidence>
<keyword evidence="6 7" id="KW-0472">Membrane</keyword>
<comment type="subcellular location">
    <subcellularLocation>
        <location evidence="1">Cell membrane</location>
        <topology evidence="1">Multi-pass membrane protein</topology>
    </subcellularLocation>
</comment>
<feature type="transmembrane region" description="Helical" evidence="7">
    <location>
        <begin position="397"/>
        <end position="416"/>
    </location>
</feature>
<accession>A0A934RPM0</accession>
<feature type="transmembrane region" description="Helical" evidence="7">
    <location>
        <begin position="329"/>
        <end position="353"/>
    </location>
</feature>
<dbReference type="PANTHER" id="PTHR33567:SF3">
    <property type="entry name" value="CHROMATE ION TRANSPORTER (EUROFUNG)"/>
    <property type="match status" value="1"/>
</dbReference>
<evidence type="ECO:0000256" key="5">
    <source>
        <dbReference type="ARBA" id="ARBA00022989"/>
    </source>
</evidence>
<comment type="similarity">
    <text evidence="2">Belongs to the chromate ion transporter (CHR) (TC 2.A.51) family.</text>
</comment>
<feature type="transmembrane region" description="Helical" evidence="7">
    <location>
        <begin position="227"/>
        <end position="246"/>
    </location>
</feature>
<feature type="transmembrane region" description="Helical" evidence="7">
    <location>
        <begin position="423"/>
        <end position="440"/>
    </location>
</feature>
<proteinExistence type="inferred from homology"/>
<dbReference type="PIRSF" id="PIRSF004810">
    <property type="entry name" value="ChrA"/>
    <property type="match status" value="1"/>
</dbReference>
<evidence type="ECO:0000256" key="2">
    <source>
        <dbReference type="ARBA" id="ARBA00005262"/>
    </source>
</evidence>
<keyword evidence="5 7" id="KW-1133">Transmembrane helix</keyword>
<sequence>MKALPQPSSPDSPSRPSLKEAFRFWLKLGFISFGGPAGQIAIMHTELVERRQWLSERRFLHALNFCMLLPGPEAQQLATYVGWLLHRTWGGLIAGTLFVLPSVVVLWLLGYIYMAYGEVAGVAAAFTGLKPAVLAVVAAAVLRIGHKALKNQTMWLIAAGAFVAIFFLKVPFPAIVFGAGALGWLGSKVSPHTFVTLAGREEEAGMTAGPDHLGEIPPPSWGRSLRVILIGLALWLTPVFLAGHYLGKTHSVTEEGVFFSKAAVMTFGGAYAVLPYVAQEAVEEKSWLEPEQMLDGLGLAESTPGPLIMVVQFVGFVGGWQNPEGLSPLLAATAGAALTTWVTFAPCFLWIFLGAPFIERLHGHAGITGALSTITAAVVGVILNLALWFGLHVLFPAGQGVQWFGLTIFGVTLFALIKWKVDVLWIVFSGCALGLLHYAFS</sequence>
<keyword evidence="3" id="KW-1003">Cell membrane</keyword>